<dbReference type="Pfam" id="PF13585">
    <property type="entry name" value="CHU_C"/>
    <property type="match status" value="1"/>
</dbReference>
<dbReference type="Pfam" id="PF13573">
    <property type="entry name" value="SprB"/>
    <property type="match status" value="9"/>
</dbReference>
<gene>
    <name evidence="2" type="ORF">QLS65_04630</name>
</gene>
<dbReference type="NCBIfam" id="TIGR01451">
    <property type="entry name" value="B_ant_repeat"/>
    <property type="match status" value="1"/>
</dbReference>
<dbReference type="InterPro" id="IPR000998">
    <property type="entry name" value="MAM_dom"/>
</dbReference>
<dbReference type="InterPro" id="IPR025667">
    <property type="entry name" value="SprB_repeat"/>
</dbReference>
<keyword evidence="3" id="KW-1185">Reference proteome</keyword>
<feature type="domain" description="MAM" evidence="1">
    <location>
        <begin position="1268"/>
        <end position="1449"/>
    </location>
</feature>
<name>A0ABT6V7F8_9FLAO</name>
<dbReference type="InterPro" id="IPR026341">
    <property type="entry name" value="T9SS_type_B"/>
</dbReference>
<comment type="caution">
    <text evidence="2">The sequence shown here is derived from an EMBL/GenBank/DDBJ whole genome shotgun (WGS) entry which is preliminary data.</text>
</comment>
<dbReference type="Proteomes" id="UP001243403">
    <property type="component" value="Unassembled WGS sequence"/>
</dbReference>
<dbReference type="InterPro" id="IPR047589">
    <property type="entry name" value="DUF11_rpt"/>
</dbReference>
<evidence type="ECO:0000313" key="3">
    <source>
        <dbReference type="Proteomes" id="UP001243403"/>
    </source>
</evidence>
<protein>
    <submittedName>
        <fullName evidence="2">T9SS type B sorting domain-containing protein</fullName>
    </submittedName>
</protein>
<dbReference type="EMBL" id="JASCRZ010000001">
    <property type="protein sequence ID" value="MDI5894165.1"/>
    <property type="molecule type" value="Genomic_DNA"/>
</dbReference>
<dbReference type="NCBIfam" id="TIGR04131">
    <property type="entry name" value="Bac_Flav_CTERM"/>
    <property type="match status" value="1"/>
</dbReference>
<dbReference type="RefSeq" id="WP_282715534.1">
    <property type="nucleotide sequence ID" value="NZ_JASCRZ010000001.1"/>
</dbReference>
<evidence type="ECO:0000313" key="2">
    <source>
        <dbReference type="EMBL" id="MDI5894165.1"/>
    </source>
</evidence>
<dbReference type="PROSITE" id="PS50060">
    <property type="entry name" value="MAM_2"/>
    <property type="match status" value="1"/>
</dbReference>
<proteinExistence type="predicted"/>
<organism evidence="2 3">
    <name type="scientific">Flavobacterium algoritolerans</name>
    <dbReference type="NCBI Taxonomy" id="3041254"/>
    <lineage>
        <taxon>Bacteria</taxon>
        <taxon>Pseudomonadati</taxon>
        <taxon>Bacteroidota</taxon>
        <taxon>Flavobacteriia</taxon>
        <taxon>Flavobacteriales</taxon>
        <taxon>Flavobacteriaceae</taxon>
        <taxon>Flavobacterium</taxon>
    </lineage>
</organism>
<dbReference type="Gene3D" id="2.60.40.740">
    <property type="match status" value="1"/>
</dbReference>
<sequence>MKLKNYLLIAALFVANNYIVLRQSALSFASLFFTHTIKSERISLLNVLKKSVLLKTGFVLLMLLLSETSYTQTYKTFAIRKKIDIRGSMVVAGNNILGQDNLPFNDNTKSNRDISMKYIDIDSDASTFSSSSADLSVPTQINGTLSTCYRVSYAALYWGAMLQSGSRTDINKVKLKLPGASTYSDINGTLIYDTNSSPIIPDANKPYACYADVTSLLSGLSSAGGTYTVANVIASEGSNGSTGLSAGWTLFVVYEDPSLHMKSFNVFDGFSHIYDSHFEKIPVTGFITPPSGPVDLQFAYAALDGDKPKGGTKLEFGTKEVTTPLRSANKFFSSTIENTNGVQTPRNPFGSNTLGYDTGVLEVVGANPEYIKNNQTSTDFTLQVAKGQADPVFLFFSAYAVDIIAPKIDLTKLVKNTSGVDIGGTNVTLGQSLTYEISYQNVGNDNVNNFTIKDVLPENIVFNPLTNIDYTNSGGATLQSYDPATRTIIFTIPNSSVLVNGALYTIRLNIQVVPNCNMLSDACSNVIMNQAFATYSGIINTNTFEEEGSFASTACKLGSPESTNFLVDISNCTFERTEVLCGASVVLSASDGYASYSWSTSPTGTPVIGTAQTYTATQTGVYYVKNTPSGTCLPINEKITVVPYGNTITNPVIPFADLLPICPNNGKVLPNIFLCGANATRAITTGISDAASIVWQKLNEASCPAVTVDNCANESSACTWNQVGTGPDYTANTAGQYRVTINYVGGCYSVFYFNVYQNLLSPTVTTRDIICSTLGEITVGGVPAGYEYSLNAAGPYQTSNVFSIATPNSYTVYIKQVGVVTNPCIFTVPDILIRNRVFTVSKFVSQPLCNGDKGAIKLAANDARPQYYFSIHQGGTLVNSVGPIMASEYEFSGLNPGIYTVRVRTEDGCDYSENIEIIEPPLLTATSALTKPLTCTDGQITVYPVGGTPPYTYYVNSTTDFQNTPQITVTNPLPPGGVYTIDVFDSKNCKTTTTITVAAIPPPVYTVSQTNILCYNDTTGEIKFNVTNANGYTLTYSIDNGVTYVANPTFSNLSAGTYSAILKYSLLGADCFSTAEVITITQPTTALTASAGVSELAGCGPLGEGKIRITNPQGGTPFPAPNYYLYSFDNQATWITTNEAYLAPGTYTVYIKDANGCIYAMPNIIIDPKPVEPTIEVEDAVFNCDGTATSTVTVTNNGGANYSYQYLLDGTLNANIPSNVFTNVPSGTHTVSVSYTLLSVPTYSNLLKEDFGSGAPTTTSGIASAYCFNDQHVLAPYACGTRSVEDNQYSVASFFWRSDDPTSNNTGAWYHFKDHTSNGTNVNGRYLLVNIGSAAGPYGVLYSKPIVDIIPNQDVKVDLYLANLIRTSRTGAKPDFIIELVDGSGAVVASQATGEIANNEIWNLKSLSLNPGNNTNLTFKIRSGSILYSGNDALIDDITVYQLPKSCITTKDFTVIIPTDEAFTASITGFKNVTCAGANNGEITIAAQNFDTTKGFQYSINNGVTWFTQMTSPYTITGLADATYNLQIRYDATSTGTCVKPFTQIITAPTALITTATVTKVATCISGATITASSTGGTLAYRYELWDATGTTNVQPSQNTGIFTNLAPGTYIVRGYDANNCTDDADALVVLAPPTLTASLDASSDLCFDSLNQASLVVNTLGGTAPYTYSLDGAPAQNSNTFNTVSAGNHSVLVTDSFGCTAPAITVSIAPQLTTVATTTKTLDCTGNPNAVISGTISGGNAPFVITVLSGTGPGTIAQPTATTFTYTTAVASTYQFQIQDAQGCITTATAAVNSLTPITATTTNSNPSCNGAFDGSVQIVPSGGVGPYTYSSDGITYVSSSLFSGLGNGTHTFYIKDSKECFITKTVTLTEPTALVTSASATAFSCSVTNTKQSATITIAVPTTGTAPYQYSFNGGGYTNVNILTINDNGTDQVISYSVKDAKVCVYSNTITVLKLNPPTDLSFAAAPITCTAPTTTVTVTATNGVGILTYAITSPAASVASNTTGVFAGLLPGTYIFKVTDANGCYFSESYVVNSVTPITVIGSKLSDVLCNAGNTGSVRYTISGFSGTYSYSINGGSIITGQTATTINLTNQFAGTYAILITDEVTGCTSNASVTILEPTVLTIPSTSATNVHCNNDNSQITVMVSGGTANYLYAAVIAGSTAPIASVYNSSNIITVDTNSATNLSWDVYVKDAKGCIVITTVDVITDDLPIVTATVNNQCTSSGSNFTITASGTGLAPLMYSINGTTFQTGSTFTVAPGSYTVTVKDKNGCTAQAAAPTVVYPAMIVTAVLTKDNTCFPAPTDASMTISVTGGEAPFGYRVKVGAGSYIGSPIPFGGTSFTFNTSTANTYQFEITDVNGCTKESNVISTTAIVPVTASFVKVDPTCNGFSDGSIRLTALTGEAPFTYSIDGGATFVATNVFGGLASGSYPYVVRDKKGCDATGTIIIDNPPPIDASIAITDIFCNANTPGSLFATINSGGIAPFTYTLYSNTFTQLATSGTTAATSYNFTGLTFGDYYITIVDAKGCEYKSPKQRIKTPPFLSLAAPVIVGSDCVNGATVQLEVLSGGVAPYKFSIFGQPATTSPAVNTPPYQWTFTNLLQGTTYYFQVEDANLCTSVLEVIIPPISTIAVNVDSIKNVTCKGSNNGILDFTVSSFDTSVTTINYEILDALTNAPVSPVISGTITGTAGGPISGTITSLPPGDYLLKVTESTGTLCSAIIPFSITQPLQVLASSITAQVNANCDLGSQITLTTTGGTGPYEYAAGAPGFTPIAGDFGTSNVLILNYVAPGNWDIVVRDANDCRIIIPVTISKDDDPTINVPAAICYDGNPFTITISGTVDLDLAGTEMYSVNGSAFQASPSFTFNASGTYNLVIKDGNGCTATVPYEVKDQLELSATLTKELDCTATPNAQITLTTTGGYTTPSANYTYEVSTNGGGTWTAMATNVYPAVIAGTYDFRVTDANNSIICQTTTTFILDPIPTTVFNTTVTNVSCNGGNDGSITVNVTSGVGPFEYQLGAGIFQSSNSFTGLTAGTAYVITVRNAKNCTLASLPITITEPDDLTATSSITTALVCGAGNAAQPATVTVSGIDGTAPYTYSFDGGANYTATPIYQSYTGITFDVYVKDANGCIFILDNGVDIPALDTPRDLNFAAPAVTCSVLTTTVTVTVPVGQGGIAPFTYNNLTSGTSSGTGVFAGLLPGTYLFQVTDANFCTYQESHTVNPVTNITVSGQLISDVTCNPGANGEVLFTVGNFAGMYSYSLDVGTTVITGQTNPTITVSGLSAASTQTIIVTDETTGCTATTFIDVSQPAPLALTANPFINANCNFGAQVSVTASGGVAPYSYSYVISGDPAGTYSASASAVLNPVTATSWDVYVKDANNCVITTPLTIAIATDPLPTGITVSGLSQCPSATGDYTFTVNVATGVGPYEYSIGSGFQTNPTFTVNASGTYDVIVKDANGCSTTAKGLVVILPALQLQATITALPTCIDGDGTLTLLATGGSGNYEYSIDSGTYQASANFTNIFAGTHTVTVRDISTNCTKSISVILAAATPITGFALSKTDVTCNGGNDGSITATMTTPAVGVNDNPIYRYSIDGGATTQTSTVFSGLIAGTYTIDVTSGRGCEATQTITVDEPAIITVPAPTVSQYGCNTGSNATNYATITVTGVTGGSGTYANYEFIKGGTVVQFGANNAYTESDLLGGSYTVNVYDNKGCIGTAPSVITIAPFIALDKANVAVNNAITCTNLEDITVSVSSIGGTPTNLQYTVADSNATTGVIGANYNFTNATGIFTGLNIGNYLITVENLDTGCSIQSVHYVNDPNTFELTIDTIVDVTCFNGNNGSVNVTFVDRVITATDLDQSGPFNYTILDALGNSVTSGTAATAGPITINTLASGTYTITATLANSPFCTVSKNFTITQPTAALAIAETHTAITCVTGNNDGSISASAVGGWLGGYEFELTGPMTVAYSSQSNFTNLTAGTYTVNVRDSKGCVATTTVILVVPTPITVTASSDITMLNCKGDKNATITVDLPTGGQGSNYLYTLNTTSVTPPTASGPQISPVFSSLGAGTYTITVTDGYSCSATSGAIVITEPTEVKSNLVVATTQTCLTQTTLTLSATGGTGLYTYSDSAAFTAILGSFVSSVTFPVPVGTYVYYVRDANGCVATVSNQIKIDPLPALIINLDKTNAVINCAGDNTGVIVATAQGGLGNYIYTLQDASGNNLTAVQASPGVFTELFAGNYQVKVDSGDCTTTSSIITITQPLAPLAAPFTVSDVTCNGANNGSIEINASGGTGIIKYAISPNLNQFVDDTIFDKLAPGTYDVIVQDVLGCYIKINFTINEPDLISVVTDPSSIIPEVCEGDKDGAFSITISGGTTPYSVSLDNPSGTYTTGTATQTDFDFTGLTGGAHTVYIRDNLGCNTEWTEVLPESIRINPIAVIDYSCVNNAASNTVTVTVDASITDLTDVDYSLDGASYQTSNVFTNVAPGTGHYVDVRHTNGCIQRTASFDIVQVDPLALVLNDGGLNEIVAVATGGVGGYQYTFNGQSNGGLNTFIIRESGDYTVEVTDSNGCVVSATRYFEYIDVCIPNYFTPNGDGVMDGWAPGCTINYKDLTFDIFDRYGRKIATYRLGQYWDGKYNGNELPSGDYWYVLKLNDLKDAREFVGHFTLYR</sequence>
<accession>A0ABT6V7F8</accession>
<evidence type="ECO:0000259" key="1">
    <source>
        <dbReference type="PROSITE" id="PS50060"/>
    </source>
</evidence>
<reference evidence="2 3" key="1">
    <citation type="submission" date="2023-04" db="EMBL/GenBank/DDBJ databases">
        <title>Two novel species of Flavobacterium.</title>
        <authorList>
            <person name="Liu Q."/>
            <person name="Xin Y.-H."/>
        </authorList>
    </citation>
    <scope>NUCLEOTIDE SEQUENCE [LARGE SCALE GENOMIC DNA]</scope>
    <source>
        <strain evidence="2 3">LB1P51</strain>
    </source>
</reference>